<dbReference type="AlphaFoldDB" id="A0A840ULZ9"/>
<evidence type="ECO:0000256" key="10">
    <source>
        <dbReference type="ARBA" id="ARBA00077905"/>
    </source>
</evidence>
<dbReference type="InterPro" id="IPR005488">
    <property type="entry name" value="Etherase_MurQ"/>
</dbReference>
<evidence type="ECO:0000256" key="8">
    <source>
        <dbReference type="ARBA" id="ARBA00067056"/>
    </source>
</evidence>
<evidence type="ECO:0000256" key="11">
    <source>
        <dbReference type="ARBA" id="ARBA00084049"/>
    </source>
</evidence>
<sequence length="300" mass="32122">MVNLEKITTERRNPATMNIDNEDTLSICKLINNEDKNVALAIEKILPQIAIAVDNIVDKMKTGGRLFYIGAGTSGRLGVLDAAECPPTYSVPPELIQGLIAGGKEAMFRAQEGAEDNENLAAADLAEKKLTANDVVIGIAASGRTPYVIGGLKFAKKNNAATISIACSAKAPISNISDIALEAVTGAEVITGSTRMKAGTAQKLILNMLSTASMIRLGKVYQNLMVDVNASNDKLYERACRIVMEATDITHEKAAKLLKITGGKVKPAIIMHLMHIDFTAAQKLLKDNDGFIRRTITANK</sequence>
<dbReference type="CDD" id="cd05007">
    <property type="entry name" value="SIS_Etherase"/>
    <property type="match status" value="1"/>
</dbReference>
<reference evidence="14 15" key="1">
    <citation type="submission" date="2020-08" db="EMBL/GenBank/DDBJ databases">
        <title>Genomic Encyclopedia of Type Strains, Phase IV (KMG-IV): sequencing the most valuable type-strain genomes for metagenomic binning, comparative biology and taxonomic classification.</title>
        <authorList>
            <person name="Goeker M."/>
        </authorList>
    </citation>
    <scope>NUCLEOTIDE SEQUENCE [LARGE SCALE GENOMIC DNA]</scope>
    <source>
        <strain evidence="14 15">DSM 24661</strain>
    </source>
</reference>
<comment type="pathway">
    <text evidence="6">Cell wall biogenesis.</text>
</comment>
<comment type="similarity">
    <text evidence="7 12">Belongs to the GCKR-like family. MurNAc-6-P etherase subfamily.</text>
</comment>
<dbReference type="GO" id="GO:0009254">
    <property type="term" value="P:peptidoglycan turnover"/>
    <property type="evidence" value="ECO:0007669"/>
    <property type="project" value="TreeGrafter"/>
</dbReference>
<dbReference type="InterPro" id="IPR046348">
    <property type="entry name" value="SIS_dom_sf"/>
</dbReference>
<dbReference type="NCBIfam" id="NF003915">
    <property type="entry name" value="PRK05441.1"/>
    <property type="match status" value="1"/>
</dbReference>
<comment type="pathway">
    <text evidence="5">Amino-sugar metabolism; 1,6-anhydro-N-acetylmuramate degradation.</text>
</comment>
<dbReference type="NCBIfam" id="TIGR00274">
    <property type="entry name" value="N-acetylmuramic acid 6-phosphate etherase"/>
    <property type="match status" value="1"/>
</dbReference>
<evidence type="ECO:0000256" key="12">
    <source>
        <dbReference type="HAMAP-Rule" id="MF_00068"/>
    </source>
</evidence>
<dbReference type="EC" id="4.2.1.126" evidence="8 12"/>
<feature type="domain" description="SIS" evidence="13">
    <location>
        <begin position="56"/>
        <end position="219"/>
    </location>
</feature>
<protein>
    <recommendedName>
        <fullName evidence="9 12">N-acetylmuramic acid 6-phosphate etherase</fullName>
        <shortName evidence="12">MurNAc-6-P etherase</shortName>
        <ecNumber evidence="8 12">4.2.1.126</ecNumber>
    </recommendedName>
    <alternativeName>
        <fullName evidence="11 12">N-acetylmuramic acid 6-phosphate hydrolase</fullName>
    </alternativeName>
    <alternativeName>
        <fullName evidence="10 12">N-acetylmuramic acid 6-phosphate lyase</fullName>
    </alternativeName>
</protein>
<dbReference type="Pfam" id="PF22645">
    <property type="entry name" value="GKRP_SIS_N"/>
    <property type="match status" value="1"/>
</dbReference>
<evidence type="ECO:0000313" key="14">
    <source>
        <dbReference type="EMBL" id="MBB5337220.1"/>
    </source>
</evidence>
<comment type="subunit">
    <text evidence="1 12">Homodimer.</text>
</comment>
<comment type="catalytic activity">
    <reaction evidence="4 12">
        <text>N-acetyl-D-muramate 6-phosphate + H2O = N-acetyl-D-glucosamine 6-phosphate + (R)-lactate</text>
        <dbReference type="Rhea" id="RHEA:26410"/>
        <dbReference type="ChEBI" id="CHEBI:15377"/>
        <dbReference type="ChEBI" id="CHEBI:16004"/>
        <dbReference type="ChEBI" id="CHEBI:57513"/>
        <dbReference type="ChEBI" id="CHEBI:58722"/>
        <dbReference type="EC" id="4.2.1.126"/>
    </reaction>
</comment>
<dbReference type="GO" id="GO:0046348">
    <property type="term" value="P:amino sugar catabolic process"/>
    <property type="evidence" value="ECO:0007669"/>
    <property type="project" value="InterPro"/>
</dbReference>
<evidence type="ECO:0000259" key="13">
    <source>
        <dbReference type="PROSITE" id="PS51464"/>
    </source>
</evidence>
<organism evidence="14 15">
    <name type="scientific">Pectinatus brassicae</name>
    <dbReference type="NCBI Taxonomy" id="862415"/>
    <lineage>
        <taxon>Bacteria</taxon>
        <taxon>Bacillati</taxon>
        <taxon>Bacillota</taxon>
        <taxon>Negativicutes</taxon>
        <taxon>Selenomonadales</taxon>
        <taxon>Selenomonadaceae</taxon>
        <taxon>Pectinatus</taxon>
    </lineage>
</organism>
<dbReference type="GO" id="GO:0097173">
    <property type="term" value="P:N-acetylmuramic acid catabolic process"/>
    <property type="evidence" value="ECO:0007669"/>
    <property type="project" value="UniProtKB-UniPathway"/>
</dbReference>
<dbReference type="GO" id="GO:0016835">
    <property type="term" value="F:carbon-oxygen lyase activity"/>
    <property type="evidence" value="ECO:0007669"/>
    <property type="project" value="UniProtKB-UniRule"/>
</dbReference>
<keyword evidence="2 12" id="KW-0456">Lyase</keyword>
<dbReference type="Pfam" id="PF20741">
    <property type="entry name" value="GKRP-like_C"/>
    <property type="match status" value="1"/>
</dbReference>
<dbReference type="Proteomes" id="UP000559117">
    <property type="component" value="Unassembled WGS sequence"/>
</dbReference>
<feature type="active site" description="Proton donor" evidence="12">
    <location>
        <position position="84"/>
    </location>
</feature>
<dbReference type="InterPro" id="IPR001347">
    <property type="entry name" value="SIS_dom"/>
</dbReference>
<comment type="pathway">
    <text evidence="12">Amino-sugar metabolism; N-acetylmuramate degradation.</text>
</comment>
<proteinExistence type="inferred from homology"/>
<keyword evidence="3 12" id="KW-0119">Carbohydrate metabolism</keyword>
<evidence type="ECO:0000256" key="5">
    <source>
        <dbReference type="ARBA" id="ARBA00060595"/>
    </source>
</evidence>
<dbReference type="HAMAP" id="MF_00068">
    <property type="entry name" value="MurQ"/>
    <property type="match status" value="1"/>
</dbReference>
<dbReference type="PROSITE" id="PS51464">
    <property type="entry name" value="SIS"/>
    <property type="match status" value="1"/>
</dbReference>
<evidence type="ECO:0000256" key="9">
    <source>
        <dbReference type="ARBA" id="ARBA00070061"/>
    </source>
</evidence>
<evidence type="ECO:0000313" key="15">
    <source>
        <dbReference type="Proteomes" id="UP000559117"/>
    </source>
</evidence>
<comment type="caution">
    <text evidence="14">The sequence shown here is derived from an EMBL/GenBank/DDBJ whole genome shotgun (WGS) entry which is preliminary data.</text>
</comment>
<dbReference type="NCBIfam" id="NF009222">
    <property type="entry name" value="PRK12570.1"/>
    <property type="match status" value="1"/>
</dbReference>
<dbReference type="UniPathway" id="UPA00342"/>
<keyword evidence="15" id="KW-1185">Reference proteome</keyword>
<evidence type="ECO:0000256" key="4">
    <source>
        <dbReference type="ARBA" id="ARBA00051747"/>
    </source>
</evidence>
<dbReference type="Gene3D" id="3.40.50.10490">
    <property type="entry name" value="Glucose-6-phosphate isomerase like protein, domain 1"/>
    <property type="match status" value="1"/>
</dbReference>
<dbReference type="GO" id="GO:0016803">
    <property type="term" value="F:ether hydrolase activity"/>
    <property type="evidence" value="ECO:0007669"/>
    <property type="project" value="TreeGrafter"/>
</dbReference>
<dbReference type="InterPro" id="IPR040190">
    <property type="entry name" value="MURQ/GCKR"/>
</dbReference>
<dbReference type="Gene3D" id="1.10.8.1080">
    <property type="match status" value="1"/>
</dbReference>
<feature type="active site" evidence="12">
    <location>
        <position position="115"/>
    </location>
</feature>
<dbReference type="InterPro" id="IPR005486">
    <property type="entry name" value="Glucokinase_regulatory_CS"/>
</dbReference>
<gene>
    <name evidence="12" type="primary">murQ</name>
    <name evidence="14" type="ORF">HNR32_002379</name>
</gene>
<dbReference type="PANTHER" id="PTHR10088">
    <property type="entry name" value="GLUCOKINASE REGULATORY PROTEIN"/>
    <property type="match status" value="1"/>
</dbReference>
<dbReference type="EMBL" id="JACHFH010000038">
    <property type="protein sequence ID" value="MBB5337220.1"/>
    <property type="molecule type" value="Genomic_DNA"/>
</dbReference>
<comment type="miscellaneous">
    <text evidence="12">A lyase-type mechanism (elimination/hydration) is suggested for the cleavage of the lactyl ether bond of MurNAc 6-phosphate, with the formation of an alpha,beta-unsaturated aldehyde intermediate with (E)-stereochemistry, followed by the syn addition of water to give product.</text>
</comment>
<name>A0A840ULZ9_9FIRM</name>
<evidence type="ECO:0000256" key="2">
    <source>
        <dbReference type="ARBA" id="ARBA00023239"/>
    </source>
</evidence>
<evidence type="ECO:0000256" key="7">
    <source>
        <dbReference type="ARBA" id="ARBA00061234"/>
    </source>
</evidence>
<dbReference type="PANTHER" id="PTHR10088:SF4">
    <property type="entry name" value="GLUCOKINASE REGULATORY PROTEIN"/>
    <property type="match status" value="1"/>
</dbReference>
<evidence type="ECO:0000256" key="3">
    <source>
        <dbReference type="ARBA" id="ARBA00023277"/>
    </source>
</evidence>
<evidence type="ECO:0000256" key="6">
    <source>
        <dbReference type="ARBA" id="ARBA00060672"/>
    </source>
</evidence>
<dbReference type="FunFam" id="3.40.50.10490:FF:000014">
    <property type="entry name" value="N-acetylmuramic acid 6-phosphate etherase"/>
    <property type="match status" value="1"/>
</dbReference>
<comment type="function">
    <text evidence="12">Specifically catalyzes the cleavage of the D-lactyl ether substituent of MurNAc 6-phosphate, producing GlcNAc 6-phosphate and D-lactate.</text>
</comment>
<accession>A0A840ULZ9</accession>
<evidence type="ECO:0000256" key="1">
    <source>
        <dbReference type="ARBA" id="ARBA00011738"/>
    </source>
</evidence>
<dbReference type="FunFam" id="1.10.8.1080:FF:000001">
    <property type="entry name" value="N-acetylmuramic acid 6-phosphate etherase"/>
    <property type="match status" value="1"/>
</dbReference>
<dbReference type="GO" id="GO:0097367">
    <property type="term" value="F:carbohydrate derivative binding"/>
    <property type="evidence" value="ECO:0007669"/>
    <property type="project" value="InterPro"/>
</dbReference>
<dbReference type="PROSITE" id="PS01272">
    <property type="entry name" value="GCKR"/>
    <property type="match status" value="1"/>
</dbReference>
<dbReference type="RefSeq" id="WP_183862868.1">
    <property type="nucleotide sequence ID" value="NZ_JACHFH010000038.1"/>
</dbReference>
<dbReference type="SUPFAM" id="SSF53697">
    <property type="entry name" value="SIS domain"/>
    <property type="match status" value="1"/>
</dbReference>